<dbReference type="InterPro" id="IPR037135">
    <property type="entry name" value="DUF1653-like_dom_sf"/>
</dbReference>
<dbReference type="Proteomes" id="UP000437431">
    <property type="component" value="Unassembled WGS sequence"/>
</dbReference>
<organism evidence="2 3">
    <name type="scientific">Phocaeicola vulgatus</name>
    <name type="common">Bacteroides vulgatus</name>
    <dbReference type="NCBI Taxonomy" id="821"/>
    <lineage>
        <taxon>Bacteria</taxon>
        <taxon>Pseudomonadati</taxon>
        <taxon>Bacteroidota</taxon>
        <taxon>Bacteroidia</taxon>
        <taxon>Bacteroidales</taxon>
        <taxon>Bacteroidaceae</taxon>
        <taxon>Phocaeicola</taxon>
    </lineage>
</organism>
<dbReference type="Pfam" id="PF07866">
    <property type="entry name" value="DUF1653"/>
    <property type="match status" value="1"/>
</dbReference>
<proteinExistence type="predicted"/>
<dbReference type="Gene3D" id="2.30.30.320">
    <property type="entry name" value="DUF1653-like domain"/>
    <property type="match status" value="1"/>
</dbReference>
<evidence type="ECO:0000313" key="2">
    <source>
        <dbReference type="EMBL" id="KAB6559687.1"/>
    </source>
</evidence>
<dbReference type="EMBL" id="WDAY01000026">
    <property type="protein sequence ID" value="KAB6559687.1"/>
    <property type="molecule type" value="Genomic_DNA"/>
</dbReference>
<evidence type="ECO:0000259" key="1">
    <source>
        <dbReference type="Pfam" id="PF07866"/>
    </source>
</evidence>
<dbReference type="AlphaFoldDB" id="A0A3E4KHA2"/>
<comment type="caution">
    <text evidence="2">The sequence shown here is derived from an EMBL/GenBank/DDBJ whole genome shotgun (WGS) entry which is preliminary data.</text>
</comment>
<accession>A0A3E4KHA2</accession>
<dbReference type="InterPro" id="IPR023387">
    <property type="entry name" value="DUF1653-like_dom"/>
</dbReference>
<protein>
    <submittedName>
        <fullName evidence="2">DUF1653 domain-containing protein</fullName>
    </submittedName>
</protein>
<feature type="domain" description="DUF1653" evidence="1">
    <location>
        <begin position="6"/>
        <end position="65"/>
    </location>
</feature>
<evidence type="ECO:0000313" key="3">
    <source>
        <dbReference type="Proteomes" id="UP000437431"/>
    </source>
</evidence>
<gene>
    <name evidence="2" type="ORF">GAY79_12320</name>
</gene>
<reference evidence="2 3" key="1">
    <citation type="journal article" date="2019" name="Nat. Med.">
        <title>A library of human gut bacterial isolates paired with longitudinal multiomics data enables mechanistic microbiome research.</title>
        <authorList>
            <person name="Poyet M."/>
            <person name="Groussin M."/>
            <person name="Gibbons S.M."/>
            <person name="Avila-Pacheco J."/>
            <person name="Jiang X."/>
            <person name="Kearney S.M."/>
            <person name="Perrotta A.R."/>
            <person name="Berdy B."/>
            <person name="Zhao S."/>
            <person name="Lieberman T.D."/>
            <person name="Swanson P.K."/>
            <person name="Smith M."/>
            <person name="Roesemann S."/>
            <person name="Alexander J.E."/>
            <person name="Rich S.A."/>
            <person name="Livny J."/>
            <person name="Vlamakis H."/>
            <person name="Clish C."/>
            <person name="Bullock K."/>
            <person name="Deik A."/>
            <person name="Scott J."/>
            <person name="Pierce K.A."/>
            <person name="Xavier R.J."/>
            <person name="Alm E.J."/>
        </authorList>
    </citation>
    <scope>NUCLEOTIDE SEQUENCE [LARGE SCALE GENOMIC DNA]</scope>
    <source>
        <strain evidence="2 3">BIOML-A111</strain>
    </source>
</reference>
<dbReference type="RefSeq" id="WP_051636094.1">
    <property type="nucleotide sequence ID" value="NZ_DAWDUF010000011.1"/>
</dbReference>
<name>A0A3E4KHA2_PHOVU</name>
<sequence length="83" mass="9998">MDKERYFMHFKGGLYKLIGYAYHSETQEEMVIYQALYGMHKIWVRPKTLFFDKVIRDGIEINRFTEIAEKEMSCLLALKKKNI</sequence>